<protein>
    <submittedName>
        <fullName evidence="2">Uncharacterized protein</fullName>
    </submittedName>
</protein>
<keyword evidence="3" id="KW-1185">Reference proteome</keyword>
<feature type="region of interest" description="Disordered" evidence="1">
    <location>
        <begin position="139"/>
        <end position="158"/>
    </location>
</feature>
<sequence length="158" mass="18440">MAQRGVNMNGFKSQLAQIEEELATCEKKIAPYVTFSESESLVKYMKRVAENENKKEIESSILQGKLYDEYSVLKLKSKRMQMMKTKDDNWMDHKSITNISNISNNSMKWNKQTLKLSAKDNKVQSIKWKNKQIKDYKNSMLYESSNESTESSEDEDIN</sequence>
<dbReference type="Proteomes" id="UP000023152">
    <property type="component" value="Unassembled WGS sequence"/>
</dbReference>
<dbReference type="AlphaFoldDB" id="X6N735"/>
<accession>X6N735</accession>
<evidence type="ECO:0000313" key="3">
    <source>
        <dbReference type="Proteomes" id="UP000023152"/>
    </source>
</evidence>
<proteinExistence type="predicted"/>
<evidence type="ECO:0000313" key="2">
    <source>
        <dbReference type="EMBL" id="ETO21841.1"/>
    </source>
</evidence>
<comment type="caution">
    <text evidence="2">The sequence shown here is derived from an EMBL/GenBank/DDBJ whole genome shotgun (WGS) entry which is preliminary data.</text>
</comment>
<name>X6N735_RETFI</name>
<gene>
    <name evidence="2" type="ORF">RFI_15360</name>
</gene>
<evidence type="ECO:0000256" key="1">
    <source>
        <dbReference type="SAM" id="MobiDB-lite"/>
    </source>
</evidence>
<organism evidence="2 3">
    <name type="scientific">Reticulomyxa filosa</name>
    <dbReference type="NCBI Taxonomy" id="46433"/>
    <lineage>
        <taxon>Eukaryota</taxon>
        <taxon>Sar</taxon>
        <taxon>Rhizaria</taxon>
        <taxon>Retaria</taxon>
        <taxon>Foraminifera</taxon>
        <taxon>Monothalamids</taxon>
        <taxon>Reticulomyxidae</taxon>
        <taxon>Reticulomyxa</taxon>
    </lineage>
</organism>
<reference evidence="2 3" key="1">
    <citation type="journal article" date="2013" name="Curr. Biol.">
        <title>The Genome of the Foraminiferan Reticulomyxa filosa.</title>
        <authorList>
            <person name="Glockner G."/>
            <person name="Hulsmann N."/>
            <person name="Schleicher M."/>
            <person name="Noegel A.A."/>
            <person name="Eichinger L."/>
            <person name="Gallinger C."/>
            <person name="Pawlowski J."/>
            <person name="Sierra R."/>
            <person name="Euteneuer U."/>
            <person name="Pillet L."/>
            <person name="Moustafa A."/>
            <person name="Platzer M."/>
            <person name="Groth M."/>
            <person name="Szafranski K."/>
            <person name="Schliwa M."/>
        </authorList>
    </citation>
    <scope>NUCLEOTIDE SEQUENCE [LARGE SCALE GENOMIC DNA]</scope>
</reference>
<dbReference type="EMBL" id="ASPP01011248">
    <property type="protein sequence ID" value="ETO21841.1"/>
    <property type="molecule type" value="Genomic_DNA"/>
</dbReference>